<comment type="caution">
    <text evidence="8">The sequence shown here is derived from an EMBL/GenBank/DDBJ whole genome shotgun (WGS) entry which is preliminary data.</text>
</comment>
<dbReference type="SUPFAM" id="SSF47699">
    <property type="entry name" value="Bifunctional inhibitor/lipid-transfer protein/seed storage 2S albumin"/>
    <property type="match status" value="1"/>
</dbReference>
<feature type="domain" description="Bifunctional inhibitor/plant lipid transfer protein/seed storage helical" evidence="7">
    <location>
        <begin position="28"/>
        <end position="112"/>
    </location>
</feature>
<dbReference type="InterPro" id="IPR000528">
    <property type="entry name" value="Plant_nsLTP"/>
</dbReference>
<keyword evidence="9" id="KW-1185">Reference proteome</keyword>
<evidence type="ECO:0000256" key="2">
    <source>
        <dbReference type="ARBA" id="ARBA00022448"/>
    </source>
</evidence>
<keyword evidence="6" id="KW-0732">Signal</keyword>
<evidence type="ECO:0000256" key="3">
    <source>
        <dbReference type="ARBA" id="ARBA00023121"/>
    </source>
</evidence>
<sequence length="114" mass="11733">MEFVGKVALFVLLSMVVVAPHAEAAITCGQVTNSLAPCFPYLTSNAPLTPLCCGGVKGLYSAAKTTPDRQAACRCIKSLQSSVTSINVANAAALPGKCGVSLPYKISPSIDCNK</sequence>
<dbReference type="InterPro" id="IPR036312">
    <property type="entry name" value="Bifun_inhib/LTP/seed_sf"/>
</dbReference>
<dbReference type="PANTHER" id="PTHR33076">
    <property type="entry name" value="NON-SPECIFIC LIPID-TRANSFER PROTEIN 2-RELATED"/>
    <property type="match status" value="1"/>
</dbReference>
<dbReference type="InterPro" id="IPR016140">
    <property type="entry name" value="Bifunc_inhib/LTP/seed_store"/>
</dbReference>
<keyword evidence="3 5" id="KW-0446">Lipid-binding</keyword>
<evidence type="ECO:0000256" key="4">
    <source>
        <dbReference type="ARBA" id="ARBA00023157"/>
    </source>
</evidence>
<evidence type="ECO:0000259" key="7">
    <source>
        <dbReference type="SMART" id="SM00499"/>
    </source>
</evidence>
<evidence type="ECO:0000256" key="6">
    <source>
        <dbReference type="SAM" id="SignalP"/>
    </source>
</evidence>
<organism evidence="8 9">
    <name type="scientific">Lithospermum erythrorhizon</name>
    <name type="common">Purple gromwell</name>
    <name type="synonym">Lithospermum officinale var. erythrorhizon</name>
    <dbReference type="NCBI Taxonomy" id="34254"/>
    <lineage>
        <taxon>Eukaryota</taxon>
        <taxon>Viridiplantae</taxon>
        <taxon>Streptophyta</taxon>
        <taxon>Embryophyta</taxon>
        <taxon>Tracheophyta</taxon>
        <taxon>Spermatophyta</taxon>
        <taxon>Magnoliopsida</taxon>
        <taxon>eudicotyledons</taxon>
        <taxon>Gunneridae</taxon>
        <taxon>Pentapetalae</taxon>
        <taxon>asterids</taxon>
        <taxon>lamiids</taxon>
        <taxon>Boraginales</taxon>
        <taxon>Boraginaceae</taxon>
        <taxon>Boraginoideae</taxon>
        <taxon>Lithospermeae</taxon>
        <taxon>Lithospermum</taxon>
    </lineage>
</organism>
<dbReference type="EMBL" id="BAABME010013917">
    <property type="protein sequence ID" value="GAA0186659.1"/>
    <property type="molecule type" value="Genomic_DNA"/>
</dbReference>
<evidence type="ECO:0000256" key="1">
    <source>
        <dbReference type="ARBA" id="ARBA00009748"/>
    </source>
</evidence>
<comment type="function">
    <text evidence="5">Plant non-specific lipid-transfer proteins transfer phospholipids as well as galactolipids across membranes. May play a role in wax or cutin deposition in the cell walls of expanding epidermal cells and certain secretory tissues.</text>
</comment>
<protein>
    <recommendedName>
        <fullName evidence="5">Non-specific lipid-transfer protein</fullName>
    </recommendedName>
</protein>
<name>A0AAV3S0D8_LITER</name>
<feature type="chain" id="PRO_5043551089" description="Non-specific lipid-transfer protein" evidence="6">
    <location>
        <begin position="25"/>
        <end position="114"/>
    </location>
</feature>
<dbReference type="CDD" id="cd01960">
    <property type="entry name" value="nsLTP1"/>
    <property type="match status" value="1"/>
</dbReference>
<dbReference type="Pfam" id="PF00234">
    <property type="entry name" value="Tryp_alpha_amyl"/>
    <property type="match status" value="1"/>
</dbReference>
<keyword evidence="4" id="KW-1015">Disulfide bond</keyword>
<dbReference type="AlphaFoldDB" id="A0AAV3S0D8"/>
<dbReference type="FunFam" id="1.10.110.10:FF:000002">
    <property type="entry name" value="Non-specific lipid-transfer protein"/>
    <property type="match status" value="1"/>
</dbReference>
<reference evidence="8 9" key="1">
    <citation type="submission" date="2024-01" db="EMBL/GenBank/DDBJ databases">
        <title>The complete chloroplast genome sequence of Lithospermum erythrorhizon: insights into the phylogenetic relationship among Boraginaceae species and the maternal lineages of purple gromwells.</title>
        <authorList>
            <person name="Okada T."/>
            <person name="Watanabe K."/>
        </authorList>
    </citation>
    <scope>NUCLEOTIDE SEQUENCE [LARGE SCALE GENOMIC DNA]</scope>
</reference>
<keyword evidence="2 5" id="KW-0813">Transport</keyword>
<evidence type="ECO:0000313" key="8">
    <source>
        <dbReference type="EMBL" id="GAA0186659.1"/>
    </source>
</evidence>
<dbReference type="Gene3D" id="1.10.110.10">
    <property type="entry name" value="Plant lipid-transfer and hydrophobic proteins"/>
    <property type="match status" value="1"/>
</dbReference>
<dbReference type="Proteomes" id="UP001454036">
    <property type="component" value="Unassembled WGS sequence"/>
</dbReference>
<comment type="similarity">
    <text evidence="1 5">Belongs to the plant LTP family.</text>
</comment>
<accession>A0AAV3S0D8</accession>
<dbReference type="GO" id="GO:0006869">
    <property type="term" value="P:lipid transport"/>
    <property type="evidence" value="ECO:0007669"/>
    <property type="project" value="InterPro"/>
</dbReference>
<proteinExistence type="inferred from homology"/>
<evidence type="ECO:0000256" key="5">
    <source>
        <dbReference type="RuleBase" id="RU000628"/>
    </source>
</evidence>
<gene>
    <name evidence="8" type="ORF">LIER_33947</name>
</gene>
<evidence type="ECO:0000313" key="9">
    <source>
        <dbReference type="Proteomes" id="UP001454036"/>
    </source>
</evidence>
<feature type="signal peptide" evidence="6">
    <location>
        <begin position="1"/>
        <end position="24"/>
    </location>
</feature>
<dbReference type="SMART" id="SM00499">
    <property type="entry name" value="AAI"/>
    <property type="match status" value="1"/>
</dbReference>
<dbReference type="PRINTS" id="PR00382">
    <property type="entry name" value="LIPIDTRNSFER"/>
</dbReference>
<dbReference type="GO" id="GO:0008289">
    <property type="term" value="F:lipid binding"/>
    <property type="evidence" value="ECO:0007669"/>
    <property type="project" value="UniProtKB-KW"/>
</dbReference>